<gene>
    <name evidence="3" type="ORF">RUM43_009724</name>
</gene>
<protein>
    <recommendedName>
        <fullName evidence="5">Protein FAM89A</fullName>
    </recommendedName>
</protein>
<dbReference type="Proteomes" id="UP001372834">
    <property type="component" value="Unassembled WGS sequence"/>
</dbReference>
<dbReference type="Pfam" id="PF14854">
    <property type="entry name" value="LURAP"/>
    <property type="match status" value="1"/>
</dbReference>
<evidence type="ECO:0000256" key="2">
    <source>
        <dbReference type="SAM" id="MobiDB-lite"/>
    </source>
</evidence>
<evidence type="ECO:0000256" key="1">
    <source>
        <dbReference type="ARBA" id="ARBA00038125"/>
    </source>
</evidence>
<reference evidence="3 4" key="1">
    <citation type="submission" date="2023-10" db="EMBL/GenBank/DDBJ databases">
        <title>Genomes of two closely related lineages of the louse Polyplax serrata with different host specificities.</title>
        <authorList>
            <person name="Martinu J."/>
            <person name="Tarabai H."/>
            <person name="Stefka J."/>
            <person name="Hypsa V."/>
        </authorList>
    </citation>
    <scope>NUCLEOTIDE SEQUENCE [LARGE SCALE GENOMIC DNA]</scope>
    <source>
        <strain evidence="3">HR10_N</strain>
    </source>
</reference>
<feature type="region of interest" description="Disordered" evidence="2">
    <location>
        <begin position="64"/>
        <end position="160"/>
    </location>
</feature>
<evidence type="ECO:0000313" key="3">
    <source>
        <dbReference type="EMBL" id="KAK6636072.1"/>
    </source>
</evidence>
<organism evidence="3 4">
    <name type="scientific">Polyplax serrata</name>
    <name type="common">Common mouse louse</name>
    <dbReference type="NCBI Taxonomy" id="468196"/>
    <lineage>
        <taxon>Eukaryota</taxon>
        <taxon>Metazoa</taxon>
        <taxon>Ecdysozoa</taxon>
        <taxon>Arthropoda</taxon>
        <taxon>Hexapoda</taxon>
        <taxon>Insecta</taxon>
        <taxon>Pterygota</taxon>
        <taxon>Neoptera</taxon>
        <taxon>Paraneoptera</taxon>
        <taxon>Psocodea</taxon>
        <taxon>Troctomorpha</taxon>
        <taxon>Phthiraptera</taxon>
        <taxon>Anoplura</taxon>
        <taxon>Polyplacidae</taxon>
        <taxon>Polyplax</taxon>
    </lineage>
</organism>
<comment type="caution">
    <text evidence="3">The sequence shown here is derived from an EMBL/GenBank/DDBJ whole genome shotgun (WGS) entry which is preliminary data.</text>
</comment>
<feature type="compositionally biased region" description="Low complexity" evidence="2">
    <location>
        <begin position="111"/>
        <end position="133"/>
    </location>
</feature>
<proteinExistence type="inferred from homology"/>
<dbReference type="InterPro" id="IPR039499">
    <property type="entry name" value="LURA1/LRA25"/>
</dbReference>
<dbReference type="PANTHER" id="PTHR46949">
    <property type="entry name" value="LEUCINE REPEAT ADAPTER PROTEIN 25"/>
    <property type="match status" value="1"/>
</dbReference>
<accession>A0AAN8RZU2</accession>
<evidence type="ECO:0000313" key="4">
    <source>
        <dbReference type="Proteomes" id="UP001372834"/>
    </source>
</evidence>
<feature type="compositionally biased region" description="Polar residues" evidence="2">
    <location>
        <begin position="100"/>
        <end position="110"/>
    </location>
</feature>
<comment type="similarity">
    <text evidence="1">Belongs to the FAM89 family.</text>
</comment>
<dbReference type="AlphaFoldDB" id="A0AAN8RZU2"/>
<sequence>MASGFLVVADWNGVATWRWVANDDNCDCICDMWTMASLEGLPPLPKSLSGLNLVDYNAFQPSTSPYSGISDQNMSGRSRTSPLLRDGTPSKTFKPVTDTPPLSTRGSPVINSSRNTPHSSSSRGSPARGSTPPVAGLRGATPPVSGLRSTHPPTSPPRLSLMNAVNGMELKNSLHPRTGRLFNLDTQLAVLRKEMFSLRQIDLSLLNQLWSLNEAIQDFRRVQEENTAEFPPSPGSCEDSDEFYSPLSTMRYQNISTFRVTPFSGRLSSSSSDSSIEFGDV</sequence>
<feature type="compositionally biased region" description="Polar residues" evidence="2">
    <location>
        <begin position="64"/>
        <end position="81"/>
    </location>
</feature>
<dbReference type="EMBL" id="JAWJWE010000004">
    <property type="protein sequence ID" value="KAK6636072.1"/>
    <property type="molecule type" value="Genomic_DNA"/>
</dbReference>
<name>A0AAN8RZU2_POLSC</name>
<evidence type="ECO:0008006" key="5">
    <source>
        <dbReference type="Google" id="ProtNLM"/>
    </source>
</evidence>
<dbReference type="PANTHER" id="PTHR46949:SF1">
    <property type="entry name" value="AT07979P2"/>
    <property type="match status" value="1"/>
</dbReference>